<feature type="compositionally biased region" description="Basic and acidic residues" evidence="1">
    <location>
        <begin position="7"/>
        <end position="17"/>
    </location>
</feature>
<dbReference type="Proteomes" id="UP000265520">
    <property type="component" value="Unassembled WGS sequence"/>
</dbReference>
<feature type="region of interest" description="Disordered" evidence="1">
    <location>
        <begin position="1"/>
        <end position="24"/>
    </location>
</feature>
<accession>A0A392QM46</accession>
<reference evidence="2 3" key="1">
    <citation type="journal article" date="2018" name="Front. Plant Sci.">
        <title>Red Clover (Trifolium pratense) and Zigzag Clover (T. medium) - A Picture of Genomic Similarities and Differences.</title>
        <authorList>
            <person name="Dluhosova J."/>
            <person name="Istvanek J."/>
            <person name="Nedelnik J."/>
            <person name="Repkova J."/>
        </authorList>
    </citation>
    <scope>NUCLEOTIDE SEQUENCE [LARGE SCALE GENOMIC DNA]</scope>
    <source>
        <strain evidence="3">cv. 10/8</strain>
        <tissue evidence="2">Leaf</tissue>
    </source>
</reference>
<organism evidence="2 3">
    <name type="scientific">Trifolium medium</name>
    <dbReference type="NCBI Taxonomy" id="97028"/>
    <lineage>
        <taxon>Eukaryota</taxon>
        <taxon>Viridiplantae</taxon>
        <taxon>Streptophyta</taxon>
        <taxon>Embryophyta</taxon>
        <taxon>Tracheophyta</taxon>
        <taxon>Spermatophyta</taxon>
        <taxon>Magnoliopsida</taxon>
        <taxon>eudicotyledons</taxon>
        <taxon>Gunneridae</taxon>
        <taxon>Pentapetalae</taxon>
        <taxon>rosids</taxon>
        <taxon>fabids</taxon>
        <taxon>Fabales</taxon>
        <taxon>Fabaceae</taxon>
        <taxon>Papilionoideae</taxon>
        <taxon>50 kb inversion clade</taxon>
        <taxon>NPAAA clade</taxon>
        <taxon>Hologalegina</taxon>
        <taxon>IRL clade</taxon>
        <taxon>Trifolieae</taxon>
        <taxon>Trifolium</taxon>
    </lineage>
</organism>
<evidence type="ECO:0000313" key="3">
    <source>
        <dbReference type="Proteomes" id="UP000265520"/>
    </source>
</evidence>
<dbReference type="EMBL" id="LXQA010144853">
    <property type="protein sequence ID" value="MCI25017.1"/>
    <property type="molecule type" value="Genomic_DNA"/>
</dbReference>
<proteinExistence type="predicted"/>
<comment type="caution">
    <text evidence="2">The sequence shown here is derived from an EMBL/GenBank/DDBJ whole genome shotgun (WGS) entry which is preliminary data.</text>
</comment>
<feature type="non-terminal residue" evidence="2">
    <location>
        <position position="100"/>
    </location>
</feature>
<protein>
    <submittedName>
        <fullName evidence="2">Uncharacterized protein</fullName>
    </submittedName>
</protein>
<keyword evidence="3" id="KW-1185">Reference proteome</keyword>
<evidence type="ECO:0000313" key="2">
    <source>
        <dbReference type="EMBL" id="MCI25017.1"/>
    </source>
</evidence>
<evidence type="ECO:0000256" key="1">
    <source>
        <dbReference type="SAM" id="MobiDB-lite"/>
    </source>
</evidence>
<dbReference type="AlphaFoldDB" id="A0A392QM46"/>
<name>A0A392QM46_9FABA</name>
<sequence>MLAGMIPEKKFDERSRTPSDGQSWNWSGISPSRLFSETMNVCRFGIEITVEGIEEWSLFLDKSMNERDVEEEMSSGIPLELYQKEDCFESEREREKDILI</sequence>